<dbReference type="PROSITE" id="PS50977">
    <property type="entry name" value="HTH_TETR_2"/>
    <property type="match status" value="1"/>
</dbReference>
<dbReference type="InterPro" id="IPR009057">
    <property type="entry name" value="Homeodomain-like_sf"/>
</dbReference>
<gene>
    <name evidence="6" type="ORF">GCM10020366_41240</name>
</gene>
<accession>A0ABP6RT89</accession>
<organism evidence="6 7">
    <name type="scientific">Saccharopolyspora gregorii</name>
    <dbReference type="NCBI Taxonomy" id="33914"/>
    <lineage>
        <taxon>Bacteria</taxon>
        <taxon>Bacillati</taxon>
        <taxon>Actinomycetota</taxon>
        <taxon>Actinomycetes</taxon>
        <taxon>Pseudonocardiales</taxon>
        <taxon>Pseudonocardiaceae</taxon>
        <taxon>Saccharopolyspora</taxon>
    </lineage>
</organism>
<evidence type="ECO:0000259" key="5">
    <source>
        <dbReference type="PROSITE" id="PS50977"/>
    </source>
</evidence>
<keyword evidence="7" id="KW-1185">Reference proteome</keyword>
<keyword evidence="1" id="KW-0805">Transcription regulation</keyword>
<evidence type="ECO:0000256" key="3">
    <source>
        <dbReference type="ARBA" id="ARBA00023163"/>
    </source>
</evidence>
<feature type="DNA-binding region" description="H-T-H motif" evidence="4">
    <location>
        <begin position="56"/>
        <end position="75"/>
    </location>
</feature>
<dbReference type="Proteomes" id="UP001500483">
    <property type="component" value="Unassembled WGS sequence"/>
</dbReference>
<dbReference type="InterPro" id="IPR050109">
    <property type="entry name" value="HTH-type_TetR-like_transc_reg"/>
</dbReference>
<dbReference type="PANTHER" id="PTHR30055">
    <property type="entry name" value="HTH-TYPE TRANSCRIPTIONAL REGULATOR RUTR"/>
    <property type="match status" value="1"/>
</dbReference>
<dbReference type="Pfam" id="PF00440">
    <property type="entry name" value="TetR_N"/>
    <property type="match status" value="1"/>
</dbReference>
<keyword evidence="2 4" id="KW-0238">DNA-binding</keyword>
<dbReference type="EMBL" id="BAAAYK010000038">
    <property type="protein sequence ID" value="GAA3360595.1"/>
    <property type="molecule type" value="Genomic_DNA"/>
</dbReference>
<dbReference type="SUPFAM" id="SSF46689">
    <property type="entry name" value="Homeodomain-like"/>
    <property type="match status" value="1"/>
</dbReference>
<dbReference type="InterPro" id="IPR004111">
    <property type="entry name" value="Repressor_TetR_C"/>
</dbReference>
<protein>
    <submittedName>
        <fullName evidence="6">TetR/AcrR family transcriptional regulator C-terminal domain-containing protein</fullName>
    </submittedName>
</protein>
<dbReference type="Gene3D" id="1.10.10.60">
    <property type="entry name" value="Homeodomain-like"/>
    <property type="match status" value="1"/>
</dbReference>
<dbReference type="SUPFAM" id="SSF48498">
    <property type="entry name" value="Tetracyclin repressor-like, C-terminal domain"/>
    <property type="match status" value="1"/>
</dbReference>
<feature type="domain" description="HTH tetR-type" evidence="5">
    <location>
        <begin position="33"/>
        <end position="93"/>
    </location>
</feature>
<keyword evidence="3" id="KW-0804">Transcription</keyword>
<evidence type="ECO:0000256" key="1">
    <source>
        <dbReference type="ARBA" id="ARBA00023015"/>
    </source>
</evidence>
<dbReference type="PANTHER" id="PTHR30055:SF151">
    <property type="entry name" value="TRANSCRIPTIONAL REGULATORY PROTEIN"/>
    <property type="match status" value="1"/>
</dbReference>
<comment type="caution">
    <text evidence="6">The sequence shown here is derived from an EMBL/GenBank/DDBJ whole genome shotgun (WGS) entry which is preliminary data.</text>
</comment>
<sequence length="248" mass="26634">MFVRRTNNVSGTVYHMATEPIWAAPAPGTRKPRFTREQIAAAALALADAEGFDAVSMRRVAAELGAGTMTLYHYVRTKDDLVALMDDAVMAEGLLPADELPTEWRAALTAIAHRTRDVLLRHPWSMQALRGARLGPNALRHADQSFAALAHTPLDVEAKIALLGAVDDYVQGNVLRTDDPQHGGLSADTARFVREQLEGGDLPQLRALVGDGDPSTAWARLTGTTSARQRFADGLAALLDGAAARHGI</sequence>
<reference evidence="7" key="1">
    <citation type="journal article" date="2019" name="Int. J. Syst. Evol. Microbiol.">
        <title>The Global Catalogue of Microorganisms (GCM) 10K type strain sequencing project: providing services to taxonomists for standard genome sequencing and annotation.</title>
        <authorList>
            <consortium name="The Broad Institute Genomics Platform"/>
            <consortium name="The Broad Institute Genome Sequencing Center for Infectious Disease"/>
            <person name="Wu L."/>
            <person name="Ma J."/>
        </authorList>
    </citation>
    <scope>NUCLEOTIDE SEQUENCE [LARGE SCALE GENOMIC DNA]</scope>
    <source>
        <strain evidence="7">JCM 9687</strain>
    </source>
</reference>
<dbReference type="Pfam" id="PF02909">
    <property type="entry name" value="TetR_C_1"/>
    <property type="match status" value="1"/>
</dbReference>
<dbReference type="Gene3D" id="1.10.357.10">
    <property type="entry name" value="Tetracycline Repressor, domain 2"/>
    <property type="match status" value="1"/>
</dbReference>
<proteinExistence type="predicted"/>
<dbReference type="InterPro" id="IPR036271">
    <property type="entry name" value="Tet_transcr_reg_TetR-rel_C_sf"/>
</dbReference>
<evidence type="ECO:0000256" key="2">
    <source>
        <dbReference type="ARBA" id="ARBA00023125"/>
    </source>
</evidence>
<evidence type="ECO:0000313" key="7">
    <source>
        <dbReference type="Proteomes" id="UP001500483"/>
    </source>
</evidence>
<evidence type="ECO:0000313" key="6">
    <source>
        <dbReference type="EMBL" id="GAA3360595.1"/>
    </source>
</evidence>
<name>A0ABP6RT89_9PSEU</name>
<dbReference type="InterPro" id="IPR001647">
    <property type="entry name" value="HTH_TetR"/>
</dbReference>
<evidence type="ECO:0000256" key="4">
    <source>
        <dbReference type="PROSITE-ProRule" id="PRU00335"/>
    </source>
</evidence>